<dbReference type="AlphaFoldDB" id="A0A0S6VYM8"/>
<evidence type="ECO:0000313" key="2">
    <source>
        <dbReference type="Proteomes" id="UP000030700"/>
    </source>
</evidence>
<dbReference type="HOGENOM" id="CLU_2630940_0_0_0"/>
<organism evidence="1">
    <name type="scientific">Candidatus Moduliflexus flocculans</name>
    <dbReference type="NCBI Taxonomy" id="1499966"/>
    <lineage>
        <taxon>Bacteria</taxon>
        <taxon>Candidatus Moduliflexota</taxon>
        <taxon>Candidatus Moduliflexia</taxon>
        <taxon>Candidatus Moduliflexales</taxon>
        <taxon>Candidatus Moduliflexaceae</taxon>
    </lineage>
</organism>
<dbReference type="EMBL" id="DF820456">
    <property type="protein sequence ID" value="GAK51065.1"/>
    <property type="molecule type" value="Genomic_DNA"/>
</dbReference>
<sequence>MQQRFRVNHNAIADHALFAGMQHPRRKQMQHKLPVADFDGMPGVMPALITGDHIEFICQHIYNFAFALVAPLHPKNY</sequence>
<keyword evidence="2" id="KW-1185">Reference proteome</keyword>
<reference evidence="1" key="1">
    <citation type="journal article" date="2015" name="PeerJ">
        <title>First genomic representation of candidate bacterial phylum KSB3 points to enhanced environmental sensing as a trigger of wastewater bulking.</title>
        <authorList>
            <person name="Sekiguchi Y."/>
            <person name="Ohashi A."/>
            <person name="Parks D.H."/>
            <person name="Yamauchi T."/>
            <person name="Tyson G.W."/>
            <person name="Hugenholtz P."/>
        </authorList>
    </citation>
    <scope>NUCLEOTIDE SEQUENCE [LARGE SCALE GENOMIC DNA]</scope>
</reference>
<accession>A0A0S6VYM8</accession>
<dbReference type="Proteomes" id="UP000030700">
    <property type="component" value="Unassembled WGS sequence"/>
</dbReference>
<gene>
    <name evidence="1" type="ORF">U14_02307</name>
</gene>
<proteinExistence type="predicted"/>
<name>A0A0S6VYM8_9BACT</name>
<protein>
    <submittedName>
        <fullName evidence="1">Uncharacterized protein</fullName>
    </submittedName>
</protein>
<evidence type="ECO:0000313" key="1">
    <source>
        <dbReference type="EMBL" id="GAK51065.1"/>
    </source>
</evidence>